<dbReference type="Proteomes" id="UP000243778">
    <property type="component" value="Unassembled WGS sequence"/>
</dbReference>
<accession>A0A1H3EMN5</accession>
<name>A0A1H3EMN5_9PSED</name>
<dbReference type="RefSeq" id="WP_090231206.1">
    <property type="nucleotide sequence ID" value="NZ_FNNU01000006.1"/>
</dbReference>
<dbReference type="Pfam" id="PF14359">
    <property type="entry name" value="DUF4406"/>
    <property type="match status" value="1"/>
</dbReference>
<reference evidence="2" key="1">
    <citation type="submission" date="2016-10" db="EMBL/GenBank/DDBJ databases">
        <authorList>
            <person name="Varghese N."/>
            <person name="Submissions S."/>
        </authorList>
    </citation>
    <scope>NUCLEOTIDE SEQUENCE [LARGE SCALE GENOMIC DNA]</scope>
    <source>
        <strain evidence="2">NRRL B-59562</strain>
    </source>
</reference>
<dbReference type="EMBL" id="FNNU01000006">
    <property type="protein sequence ID" value="SDX80053.1"/>
    <property type="molecule type" value="Genomic_DNA"/>
</dbReference>
<dbReference type="AlphaFoldDB" id="A0A1H3EMN5"/>
<dbReference type="OrthoDB" id="2376767at2"/>
<evidence type="ECO:0000313" key="2">
    <source>
        <dbReference type="Proteomes" id="UP000243778"/>
    </source>
</evidence>
<evidence type="ECO:0000313" key="1">
    <source>
        <dbReference type="EMBL" id="SDX80053.1"/>
    </source>
</evidence>
<dbReference type="InterPro" id="IPR025518">
    <property type="entry name" value="DUF4406"/>
</dbReference>
<evidence type="ECO:0008006" key="3">
    <source>
        <dbReference type="Google" id="ProtNLM"/>
    </source>
</evidence>
<dbReference type="Gene3D" id="3.40.50.450">
    <property type="match status" value="1"/>
</dbReference>
<gene>
    <name evidence="1" type="ORF">SAMN05216287_3795</name>
</gene>
<keyword evidence="2" id="KW-1185">Reference proteome</keyword>
<dbReference type="STRING" id="1007099.SAMN05216287_3795"/>
<proteinExistence type="predicted"/>
<dbReference type="SUPFAM" id="SSF52309">
    <property type="entry name" value="N-(deoxy)ribosyltransferase-like"/>
    <property type="match status" value="1"/>
</dbReference>
<sequence>MHAPTLKRIYVSGPMTGLPDLNFPAFYAEAARLEAMGYEVVNPASLNPANATWSECMRTDIAALMTCDALVLLPGWADSNGAMVELQLAHRLGMRVLTTAEIPAPEAPAAAGTIAVDADALRTILQALLGSPHLIREQQAFADLPNSAISKLVDQYEAWATEQPRKQA</sequence>
<protein>
    <recommendedName>
        <fullName evidence="3">DUF4406 domain-containing protein</fullName>
    </recommendedName>
</protein>
<organism evidence="1 2">
    <name type="scientific">Pseudomonas kuykendallii</name>
    <dbReference type="NCBI Taxonomy" id="1007099"/>
    <lineage>
        <taxon>Bacteria</taxon>
        <taxon>Pseudomonadati</taxon>
        <taxon>Pseudomonadota</taxon>
        <taxon>Gammaproteobacteria</taxon>
        <taxon>Pseudomonadales</taxon>
        <taxon>Pseudomonadaceae</taxon>
        <taxon>Pseudomonas</taxon>
    </lineage>
</organism>